<accession>A0A6A5B7T3</accession>
<dbReference type="OMA" id="ECHGSIH"/>
<feature type="active site" description="Proton acceptor" evidence="3">
    <location>
        <position position="141"/>
    </location>
</feature>
<keyword evidence="3" id="KW-0479">Metal-binding</keyword>
<organism evidence="5 6">
    <name type="scientific">Naegleria fowleri</name>
    <name type="common">Brain eating amoeba</name>
    <dbReference type="NCBI Taxonomy" id="5763"/>
    <lineage>
        <taxon>Eukaryota</taxon>
        <taxon>Discoba</taxon>
        <taxon>Heterolobosea</taxon>
        <taxon>Tetramitia</taxon>
        <taxon>Eutetramitia</taxon>
        <taxon>Vahlkampfiidae</taxon>
        <taxon>Naegleria</taxon>
    </lineage>
</organism>
<protein>
    <recommendedName>
        <fullName evidence="4">Deacetylase sirtuin-type domain-containing protein</fullName>
    </recommendedName>
</protein>
<evidence type="ECO:0000256" key="2">
    <source>
        <dbReference type="ARBA" id="ARBA00023027"/>
    </source>
</evidence>
<dbReference type="Pfam" id="PF02146">
    <property type="entry name" value="SIR2"/>
    <property type="match status" value="1"/>
</dbReference>
<feature type="binding site" evidence="3">
    <location>
        <position position="192"/>
    </location>
    <ligand>
        <name>Zn(2+)</name>
        <dbReference type="ChEBI" id="CHEBI:29105"/>
    </ligand>
</feature>
<evidence type="ECO:0000256" key="1">
    <source>
        <dbReference type="ARBA" id="ARBA00022679"/>
    </source>
</evidence>
<evidence type="ECO:0000256" key="3">
    <source>
        <dbReference type="PROSITE-ProRule" id="PRU00236"/>
    </source>
</evidence>
<keyword evidence="2" id="KW-0520">NAD</keyword>
<dbReference type="InterPro" id="IPR050134">
    <property type="entry name" value="NAD-dep_sirtuin_deacylases"/>
</dbReference>
<dbReference type="VEuPathDB" id="AmoebaDB:FDP41_008231"/>
<comment type="caution">
    <text evidence="5">The sequence shown here is derived from an EMBL/GenBank/DDBJ whole genome shotgun (WGS) entry which is preliminary data.</text>
</comment>
<dbReference type="GeneID" id="68115449"/>
<dbReference type="Gene3D" id="3.40.50.1220">
    <property type="entry name" value="TPP-binding domain"/>
    <property type="match status" value="1"/>
</dbReference>
<name>A0A6A5B7T3_NAEFO</name>
<dbReference type="InterPro" id="IPR026590">
    <property type="entry name" value="Ssirtuin_cat_dom"/>
</dbReference>
<dbReference type="PROSITE" id="PS50305">
    <property type="entry name" value="SIRTUIN"/>
    <property type="match status" value="1"/>
</dbReference>
<keyword evidence="6" id="KW-1185">Reference proteome</keyword>
<evidence type="ECO:0000259" key="4">
    <source>
        <dbReference type="PROSITE" id="PS50305"/>
    </source>
</evidence>
<gene>
    <name evidence="5" type="ORF">FDP41_008231</name>
</gene>
<evidence type="ECO:0000313" key="6">
    <source>
        <dbReference type="Proteomes" id="UP000444721"/>
    </source>
</evidence>
<keyword evidence="1" id="KW-0808">Transferase</keyword>
<proteinExistence type="predicted"/>
<dbReference type="RefSeq" id="XP_044558240.1">
    <property type="nucleotide sequence ID" value="XM_044712063.1"/>
</dbReference>
<dbReference type="PANTHER" id="PTHR11085:SF4">
    <property type="entry name" value="NAD-DEPENDENT PROTEIN DEACYLASE"/>
    <property type="match status" value="1"/>
</dbReference>
<feature type="binding site" evidence="3">
    <location>
        <position position="149"/>
    </location>
    <ligand>
        <name>Zn(2+)</name>
        <dbReference type="ChEBI" id="CHEBI:29105"/>
    </ligand>
</feature>
<dbReference type="GO" id="GO:0046872">
    <property type="term" value="F:metal ion binding"/>
    <property type="evidence" value="ECO:0007669"/>
    <property type="project" value="UniProtKB-KW"/>
</dbReference>
<dbReference type="Proteomes" id="UP000444721">
    <property type="component" value="Unassembled WGS sequence"/>
</dbReference>
<dbReference type="InterPro" id="IPR029035">
    <property type="entry name" value="DHS-like_NAD/FAD-binding_dom"/>
</dbReference>
<dbReference type="InterPro" id="IPR003000">
    <property type="entry name" value="Sirtuin"/>
</dbReference>
<feature type="domain" description="Deacetylase sirtuin-type" evidence="4">
    <location>
        <begin position="9"/>
        <end position="318"/>
    </location>
</feature>
<dbReference type="VEuPathDB" id="AmoebaDB:NF0003060"/>
<reference evidence="5 6" key="1">
    <citation type="journal article" date="2019" name="Sci. Rep.">
        <title>Nanopore sequencing improves the draft genome of the human pathogenic amoeba Naegleria fowleri.</title>
        <authorList>
            <person name="Liechti N."/>
            <person name="Schurch N."/>
            <person name="Bruggmann R."/>
            <person name="Wittwer M."/>
        </authorList>
    </citation>
    <scope>NUCLEOTIDE SEQUENCE [LARGE SCALE GENOMIC DNA]</scope>
    <source>
        <strain evidence="5 6">ATCC 30894</strain>
    </source>
</reference>
<dbReference type="EMBL" id="VFQX01000060">
    <property type="protein sequence ID" value="KAF0973527.1"/>
    <property type="molecule type" value="Genomic_DNA"/>
</dbReference>
<evidence type="ECO:0000313" key="5">
    <source>
        <dbReference type="EMBL" id="KAF0973527.1"/>
    </source>
</evidence>
<dbReference type="Gene3D" id="3.30.1600.10">
    <property type="entry name" value="SIR2/SIRT2 'Small Domain"/>
    <property type="match status" value="1"/>
</dbReference>
<dbReference type="InterPro" id="IPR026591">
    <property type="entry name" value="Sirtuin_cat_small_dom_sf"/>
</dbReference>
<sequence>MISKTSSSSSLVDVAIDKAAKAILSASHLYFTAGAGMGVDGGLPDFRGKNGFWKAYPPMQKLGLEFHQMSNPKWFDKDPTLAHGFFGHRYDLYTTKKPHEGYYILKEFSQLPHIQDYFVFTSNVDGHFPQVFPANKIVECHGSILHLQCTKPCNENIYTVEQHNQKCPPEQRYPLFVDPETFKVDAKCMPRCPECGALARPNILMFGDSYWISSRCDDQEERLSQFVRAMYKSDSASHLVTIEIGAGKGVPTVRMESETKVARFHESSKKAKGTLIRINPTDSDFPSDFPEECGVSIELGGSVALQKIKARMAELRNFSSH</sequence>
<feature type="binding site" evidence="3">
    <location>
        <position position="195"/>
    </location>
    <ligand>
        <name>Zn(2+)</name>
        <dbReference type="ChEBI" id="CHEBI:29105"/>
    </ligand>
</feature>
<dbReference type="AlphaFoldDB" id="A0A6A5B7T3"/>
<dbReference type="GO" id="GO:0070403">
    <property type="term" value="F:NAD+ binding"/>
    <property type="evidence" value="ECO:0007669"/>
    <property type="project" value="InterPro"/>
</dbReference>
<dbReference type="PANTHER" id="PTHR11085">
    <property type="entry name" value="NAD-DEPENDENT PROTEIN DEACYLASE SIRTUIN-5, MITOCHONDRIAL-RELATED"/>
    <property type="match status" value="1"/>
</dbReference>
<keyword evidence="3" id="KW-0862">Zinc</keyword>
<dbReference type="OrthoDB" id="424302at2759"/>
<dbReference type="VEuPathDB" id="AmoebaDB:NfTy_091200"/>
<dbReference type="SUPFAM" id="SSF52467">
    <property type="entry name" value="DHS-like NAD/FAD-binding domain"/>
    <property type="match status" value="1"/>
</dbReference>
<dbReference type="GO" id="GO:0017136">
    <property type="term" value="F:histone deacetylase activity, NAD-dependent"/>
    <property type="evidence" value="ECO:0007669"/>
    <property type="project" value="TreeGrafter"/>
</dbReference>
<feature type="binding site" evidence="3">
    <location>
        <position position="153"/>
    </location>
    <ligand>
        <name>Zn(2+)</name>
        <dbReference type="ChEBI" id="CHEBI:29105"/>
    </ligand>
</feature>